<dbReference type="STRING" id="866536.Belba_2612"/>
<evidence type="ECO:0000313" key="2">
    <source>
        <dbReference type="Proteomes" id="UP000006050"/>
    </source>
</evidence>
<evidence type="ECO:0000313" key="1">
    <source>
        <dbReference type="EMBL" id="AFL85157.1"/>
    </source>
</evidence>
<dbReference type="AlphaFoldDB" id="I3Z7D9"/>
<proteinExistence type="predicted"/>
<name>I3Z7D9_BELBD</name>
<keyword evidence="2" id="KW-1185">Reference proteome</keyword>
<sequence>MYVTKVTKKLMNSEIINIKFFVVYKLFYHRISIFPDILELNNRIEFYKFYLHE</sequence>
<dbReference type="EMBL" id="CP003281">
    <property type="protein sequence ID" value="AFL85157.1"/>
    <property type="molecule type" value="Genomic_DNA"/>
</dbReference>
<protein>
    <submittedName>
        <fullName evidence="1">Uncharacterized protein</fullName>
    </submittedName>
</protein>
<organism evidence="1 2">
    <name type="scientific">Belliella baltica (strain DSM 15883 / CIP 108006 / LMG 21964 / BA134)</name>
    <dbReference type="NCBI Taxonomy" id="866536"/>
    <lineage>
        <taxon>Bacteria</taxon>
        <taxon>Pseudomonadati</taxon>
        <taxon>Bacteroidota</taxon>
        <taxon>Cytophagia</taxon>
        <taxon>Cytophagales</taxon>
        <taxon>Cyclobacteriaceae</taxon>
        <taxon>Belliella</taxon>
    </lineage>
</organism>
<accession>I3Z7D9</accession>
<dbReference type="Proteomes" id="UP000006050">
    <property type="component" value="Chromosome"/>
</dbReference>
<dbReference type="HOGENOM" id="CLU_3058942_0_0_10"/>
<reference evidence="2" key="1">
    <citation type="submission" date="2012-06" db="EMBL/GenBank/DDBJ databases">
        <title>The complete genome of Belliella baltica DSM 15883.</title>
        <authorList>
            <person name="Lucas S."/>
            <person name="Copeland A."/>
            <person name="Lapidus A."/>
            <person name="Goodwin L."/>
            <person name="Pitluck S."/>
            <person name="Peters L."/>
            <person name="Mikhailova N."/>
            <person name="Davenport K."/>
            <person name="Kyrpides N."/>
            <person name="Mavromatis K."/>
            <person name="Pagani I."/>
            <person name="Ivanova N."/>
            <person name="Ovchinnikova G."/>
            <person name="Zeytun A."/>
            <person name="Detter J.C."/>
            <person name="Han C."/>
            <person name="Land M."/>
            <person name="Hauser L."/>
            <person name="Markowitz V."/>
            <person name="Cheng J.-F."/>
            <person name="Hugenholtz P."/>
            <person name="Woyke T."/>
            <person name="Wu D."/>
            <person name="Tindall B."/>
            <person name="Pomrenke H."/>
            <person name="Brambilla E."/>
            <person name="Klenk H.-P."/>
            <person name="Eisen J.A."/>
        </authorList>
    </citation>
    <scope>NUCLEOTIDE SEQUENCE [LARGE SCALE GENOMIC DNA]</scope>
    <source>
        <strain evidence="2">DSM 15883 / CIP 108006 / LMG 21964 / BA134</strain>
    </source>
</reference>
<dbReference type="KEGG" id="bbd:Belba_2612"/>
<gene>
    <name evidence="1" type="ordered locus">Belba_2612</name>
</gene>